<feature type="compositionally biased region" description="Low complexity" evidence="1">
    <location>
        <begin position="110"/>
        <end position="120"/>
    </location>
</feature>
<proteinExistence type="predicted"/>
<accession>A0ABN3NMU3</accession>
<evidence type="ECO:0000313" key="3">
    <source>
        <dbReference type="Proteomes" id="UP001499978"/>
    </source>
</evidence>
<gene>
    <name evidence="2" type="ORF">GCM10010201_24810</name>
</gene>
<dbReference type="EMBL" id="BAAARY010000011">
    <property type="protein sequence ID" value="GAA2525191.1"/>
    <property type="molecule type" value="Genomic_DNA"/>
</dbReference>
<name>A0ABN3NMU3_9ACTN</name>
<keyword evidence="3" id="KW-1185">Reference proteome</keyword>
<feature type="compositionally biased region" description="Gly residues" evidence="1">
    <location>
        <begin position="99"/>
        <end position="109"/>
    </location>
</feature>
<dbReference type="Proteomes" id="UP001499978">
    <property type="component" value="Unassembled WGS sequence"/>
</dbReference>
<evidence type="ECO:0000313" key="2">
    <source>
        <dbReference type="EMBL" id="GAA2525191.1"/>
    </source>
</evidence>
<sequence length="133" mass="13381">MTVTAPSPAVRASAVVASDRTVTDVFRMVASGAYRGGTPDSRQALKPRQAKPVVWLKYALPTTADAGIVRMDDSPDWMAAGDAPGPPPGVRTVTPAGGSADGEGGGAAGAAGVDQPGAAGPELRKTLTSRQRV</sequence>
<evidence type="ECO:0000256" key="1">
    <source>
        <dbReference type="SAM" id="MobiDB-lite"/>
    </source>
</evidence>
<reference evidence="2 3" key="1">
    <citation type="journal article" date="2019" name="Int. J. Syst. Evol. Microbiol.">
        <title>The Global Catalogue of Microorganisms (GCM) 10K type strain sequencing project: providing services to taxonomists for standard genome sequencing and annotation.</title>
        <authorList>
            <consortium name="The Broad Institute Genomics Platform"/>
            <consortium name="The Broad Institute Genome Sequencing Center for Infectious Disease"/>
            <person name="Wu L."/>
            <person name="Ma J."/>
        </authorList>
    </citation>
    <scope>NUCLEOTIDE SEQUENCE [LARGE SCALE GENOMIC DNA]</scope>
    <source>
        <strain evidence="2 3">JCM 3367</strain>
    </source>
</reference>
<feature type="region of interest" description="Disordered" evidence="1">
    <location>
        <begin position="75"/>
        <end position="133"/>
    </location>
</feature>
<comment type="caution">
    <text evidence="2">The sequence shown here is derived from an EMBL/GenBank/DDBJ whole genome shotgun (WGS) entry which is preliminary data.</text>
</comment>
<protein>
    <submittedName>
        <fullName evidence="2">Uncharacterized protein</fullName>
    </submittedName>
</protein>
<organism evidence="2 3">
    <name type="scientific">Pilimelia columellifera subsp. columellifera</name>
    <dbReference type="NCBI Taxonomy" id="706583"/>
    <lineage>
        <taxon>Bacteria</taxon>
        <taxon>Bacillati</taxon>
        <taxon>Actinomycetota</taxon>
        <taxon>Actinomycetes</taxon>
        <taxon>Micromonosporales</taxon>
        <taxon>Micromonosporaceae</taxon>
        <taxon>Pilimelia</taxon>
    </lineage>
</organism>